<dbReference type="Proteomes" id="UP000886998">
    <property type="component" value="Unassembled WGS sequence"/>
</dbReference>
<evidence type="ECO:0000256" key="2">
    <source>
        <dbReference type="ARBA" id="ARBA00004555"/>
    </source>
</evidence>
<feature type="compositionally biased region" description="Low complexity" evidence="21">
    <location>
        <begin position="475"/>
        <end position="489"/>
    </location>
</feature>
<dbReference type="Gene3D" id="2.40.10.10">
    <property type="entry name" value="Trypsin-like serine proteases"/>
    <property type="match status" value="1"/>
</dbReference>
<keyword evidence="10" id="KW-0333">Golgi apparatus</keyword>
<evidence type="ECO:0000256" key="5">
    <source>
        <dbReference type="ARBA" id="ARBA00022670"/>
    </source>
</evidence>
<comment type="catalytic activity">
    <reaction evidence="14">
        <text>Degradation of blood coagulation factors Va and VIIIa.</text>
        <dbReference type="EC" id="3.4.21.69"/>
    </reaction>
</comment>
<dbReference type="GO" id="GO:0006508">
    <property type="term" value="P:proteolysis"/>
    <property type="evidence" value="ECO:0007669"/>
    <property type="project" value="UniProtKB-KW"/>
</dbReference>
<evidence type="ECO:0000313" key="25">
    <source>
        <dbReference type="Proteomes" id="UP000886998"/>
    </source>
</evidence>
<feature type="domain" description="Peptidase S1" evidence="23">
    <location>
        <begin position="585"/>
        <end position="835"/>
    </location>
</feature>
<keyword evidence="9" id="KW-0720">Serine protease</keyword>
<dbReference type="OrthoDB" id="6428296at2759"/>
<protein>
    <recommendedName>
        <fullName evidence="17">Vitamin K-dependent protein C</fullName>
        <ecNumber evidence="16">3.4.21.69</ecNumber>
    </recommendedName>
    <alternativeName>
        <fullName evidence="20">Anticoagulant protein C</fullName>
    </alternativeName>
    <alternativeName>
        <fullName evidence="18">Autoprothrombin IIA</fullName>
    </alternativeName>
    <alternativeName>
        <fullName evidence="19">Blood coagulation factor XIV</fullName>
    </alternativeName>
</protein>
<dbReference type="Pfam" id="PF00089">
    <property type="entry name" value="Trypsin"/>
    <property type="match status" value="1"/>
</dbReference>
<dbReference type="PANTHER" id="PTHR24256">
    <property type="entry name" value="TRYPTASE-RELATED"/>
    <property type="match status" value="1"/>
</dbReference>
<feature type="compositionally biased region" description="Basic and acidic residues" evidence="21">
    <location>
        <begin position="263"/>
        <end position="276"/>
    </location>
</feature>
<dbReference type="InterPro" id="IPR051487">
    <property type="entry name" value="Ser/Thr_Proteases_Immune/Dev"/>
</dbReference>
<evidence type="ECO:0000313" key="24">
    <source>
        <dbReference type="EMBL" id="GFY48359.1"/>
    </source>
</evidence>
<evidence type="ECO:0000256" key="11">
    <source>
        <dbReference type="ARBA" id="ARBA00023157"/>
    </source>
</evidence>
<dbReference type="FunFam" id="2.40.10.10:FF:000011">
    <property type="entry name" value="Coagulation factor X"/>
    <property type="match status" value="1"/>
</dbReference>
<proteinExistence type="inferred from homology"/>
<feature type="compositionally biased region" description="Polar residues" evidence="21">
    <location>
        <begin position="192"/>
        <end position="210"/>
    </location>
</feature>
<dbReference type="InterPro" id="IPR009003">
    <property type="entry name" value="Peptidase_S1_PA"/>
</dbReference>
<evidence type="ECO:0000256" key="16">
    <source>
        <dbReference type="ARBA" id="ARBA00038995"/>
    </source>
</evidence>
<keyword evidence="6" id="KW-0356">Hemostasis</keyword>
<dbReference type="AlphaFoldDB" id="A0A8X6X9A4"/>
<feature type="compositionally biased region" description="Low complexity" evidence="21">
    <location>
        <begin position="362"/>
        <end position="376"/>
    </location>
</feature>
<keyword evidence="25" id="KW-1185">Reference proteome</keyword>
<comment type="caution">
    <text evidence="24">The sequence shown here is derived from an EMBL/GenBank/DDBJ whole genome shotgun (WGS) entry which is preliminary data.</text>
</comment>
<dbReference type="SMART" id="SM00020">
    <property type="entry name" value="Tryp_SPc"/>
    <property type="match status" value="1"/>
</dbReference>
<evidence type="ECO:0000256" key="1">
    <source>
        <dbReference type="ARBA" id="ARBA00004240"/>
    </source>
</evidence>
<organism evidence="24 25">
    <name type="scientific">Trichonephila inaurata madagascariensis</name>
    <dbReference type="NCBI Taxonomy" id="2747483"/>
    <lineage>
        <taxon>Eukaryota</taxon>
        <taxon>Metazoa</taxon>
        <taxon>Ecdysozoa</taxon>
        <taxon>Arthropoda</taxon>
        <taxon>Chelicerata</taxon>
        <taxon>Arachnida</taxon>
        <taxon>Araneae</taxon>
        <taxon>Araneomorphae</taxon>
        <taxon>Entelegynae</taxon>
        <taxon>Araneoidea</taxon>
        <taxon>Nephilidae</taxon>
        <taxon>Trichonephila</taxon>
        <taxon>Trichonephila inaurata</taxon>
    </lineage>
</organism>
<dbReference type="PROSITE" id="PS00135">
    <property type="entry name" value="TRYPSIN_SER"/>
    <property type="match status" value="1"/>
</dbReference>
<evidence type="ECO:0000256" key="18">
    <source>
        <dbReference type="ARBA" id="ARBA00041306"/>
    </source>
</evidence>
<feature type="region of interest" description="Disordered" evidence="21">
    <location>
        <begin position="192"/>
        <end position="495"/>
    </location>
</feature>
<feature type="compositionally biased region" description="Low complexity" evidence="21">
    <location>
        <begin position="384"/>
        <end position="395"/>
    </location>
</feature>
<dbReference type="GO" id="GO:0005783">
    <property type="term" value="C:endoplasmic reticulum"/>
    <property type="evidence" value="ECO:0007669"/>
    <property type="project" value="UniProtKB-SubCell"/>
</dbReference>
<dbReference type="GO" id="GO:0004252">
    <property type="term" value="F:serine-type endopeptidase activity"/>
    <property type="evidence" value="ECO:0007669"/>
    <property type="project" value="UniProtKB-EC"/>
</dbReference>
<evidence type="ECO:0000259" key="23">
    <source>
        <dbReference type="PROSITE" id="PS50240"/>
    </source>
</evidence>
<evidence type="ECO:0000256" key="21">
    <source>
        <dbReference type="SAM" id="MobiDB-lite"/>
    </source>
</evidence>
<evidence type="ECO:0000256" key="20">
    <source>
        <dbReference type="ARBA" id="ARBA00042906"/>
    </source>
</evidence>
<dbReference type="PROSITE" id="PS50240">
    <property type="entry name" value="TRYPSIN_DOM"/>
    <property type="match status" value="1"/>
</dbReference>
<reference evidence="24" key="1">
    <citation type="submission" date="2020-08" db="EMBL/GenBank/DDBJ databases">
        <title>Multicomponent nature underlies the extraordinary mechanical properties of spider dragline silk.</title>
        <authorList>
            <person name="Kono N."/>
            <person name="Nakamura H."/>
            <person name="Mori M."/>
            <person name="Yoshida Y."/>
            <person name="Ohtoshi R."/>
            <person name="Malay A.D."/>
            <person name="Moran D.A.P."/>
            <person name="Tomita M."/>
            <person name="Numata K."/>
            <person name="Arakawa K."/>
        </authorList>
    </citation>
    <scope>NUCLEOTIDE SEQUENCE</scope>
</reference>
<gene>
    <name evidence="24" type="ORF">TNIN_389931</name>
</gene>
<comment type="similarity">
    <text evidence="13">Belongs to the peptidase S1 family. CLIP subfamily.</text>
</comment>
<comment type="subcellular location">
    <subcellularLocation>
        <location evidence="1">Endoplasmic reticulum</location>
    </subcellularLocation>
    <subcellularLocation>
        <location evidence="2">Golgi apparatus</location>
    </subcellularLocation>
    <subcellularLocation>
        <location evidence="3">Secreted</location>
    </subcellularLocation>
</comment>
<evidence type="ECO:0000256" key="3">
    <source>
        <dbReference type="ARBA" id="ARBA00004613"/>
    </source>
</evidence>
<evidence type="ECO:0000256" key="13">
    <source>
        <dbReference type="ARBA" id="ARBA00024195"/>
    </source>
</evidence>
<feature type="compositionally biased region" description="Polar residues" evidence="21">
    <location>
        <begin position="396"/>
        <end position="425"/>
    </location>
</feature>
<feature type="region of interest" description="Disordered" evidence="21">
    <location>
        <begin position="150"/>
        <end position="173"/>
    </location>
</feature>
<feature type="compositionally biased region" description="Basic and acidic residues" evidence="21">
    <location>
        <begin position="229"/>
        <end position="256"/>
    </location>
</feature>
<evidence type="ECO:0000256" key="10">
    <source>
        <dbReference type="ARBA" id="ARBA00023034"/>
    </source>
</evidence>
<dbReference type="EC" id="3.4.21.69" evidence="16"/>
<dbReference type="EMBL" id="BMAV01006401">
    <property type="protein sequence ID" value="GFY48359.1"/>
    <property type="molecule type" value="Genomic_DNA"/>
</dbReference>
<dbReference type="GO" id="GO:0005794">
    <property type="term" value="C:Golgi apparatus"/>
    <property type="evidence" value="ECO:0007669"/>
    <property type="project" value="UniProtKB-SubCell"/>
</dbReference>
<dbReference type="InterPro" id="IPR043504">
    <property type="entry name" value="Peptidase_S1_PA_chymotrypsin"/>
</dbReference>
<evidence type="ECO:0000256" key="9">
    <source>
        <dbReference type="ARBA" id="ARBA00022825"/>
    </source>
</evidence>
<keyword evidence="12" id="KW-0325">Glycoprotein</keyword>
<evidence type="ECO:0000256" key="22">
    <source>
        <dbReference type="SAM" id="SignalP"/>
    </source>
</evidence>
<dbReference type="InterPro" id="IPR033116">
    <property type="entry name" value="TRYPSIN_SER"/>
</dbReference>
<evidence type="ECO:0000256" key="8">
    <source>
        <dbReference type="ARBA" id="ARBA00022824"/>
    </source>
</evidence>
<keyword evidence="11" id="KW-1015">Disulfide bond</keyword>
<dbReference type="InterPro" id="IPR001254">
    <property type="entry name" value="Trypsin_dom"/>
</dbReference>
<dbReference type="SUPFAM" id="SSF50494">
    <property type="entry name" value="Trypsin-like serine proteases"/>
    <property type="match status" value="1"/>
</dbReference>
<evidence type="ECO:0000256" key="4">
    <source>
        <dbReference type="ARBA" id="ARBA00022525"/>
    </source>
</evidence>
<dbReference type="CDD" id="cd00190">
    <property type="entry name" value="Tryp_SPc"/>
    <property type="match status" value="1"/>
</dbReference>
<keyword evidence="22" id="KW-0732">Signal</keyword>
<evidence type="ECO:0000256" key="15">
    <source>
        <dbReference type="ARBA" id="ARBA00037553"/>
    </source>
</evidence>
<accession>A0A8X6X9A4</accession>
<evidence type="ECO:0000256" key="14">
    <source>
        <dbReference type="ARBA" id="ARBA00036045"/>
    </source>
</evidence>
<dbReference type="GO" id="GO:0007599">
    <property type="term" value="P:hemostasis"/>
    <property type="evidence" value="ECO:0007669"/>
    <property type="project" value="UniProtKB-KW"/>
</dbReference>
<comment type="function">
    <text evidence="15">Protein C is a vitamin K-dependent serine protease that regulates blood coagulation by inactivating factors Va and VIIIa in the presence of calcium ions and phospholipids. Exerts a protective effect on the endothelial cell barrier function.</text>
</comment>
<evidence type="ECO:0000256" key="6">
    <source>
        <dbReference type="ARBA" id="ARBA00022696"/>
    </source>
</evidence>
<feature type="signal peptide" evidence="22">
    <location>
        <begin position="1"/>
        <end position="20"/>
    </location>
</feature>
<keyword evidence="5" id="KW-0645">Protease</keyword>
<feature type="chain" id="PRO_5036475327" description="Vitamin K-dependent protein C" evidence="22">
    <location>
        <begin position="21"/>
        <end position="860"/>
    </location>
</feature>
<keyword evidence="7" id="KW-0378">Hydrolase</keyword>
<dbReference type="GO" id="GO:0005576">
    <property type="term" value="C:extracellular region"/>
    <property type="evidence" value="ECO:0007669"/>
    <property type="project" value="UniProtKB-SubCell"/>
</dbReference>
<evidence type="ECO:0000256" key="7">
    <source>
        <dbReference type="ARBA" id="ARBA00022801"/>
    </source>
</evidence>
<feature type="compositionally biased region" description="Polar residues" evidence="21">
    <location>
        <begin position="277"/>
        <end position="287"/>
    </location>
</feature>
<dbReference type="InterPro" id="IPR001314">
    <property type="entry name" value="Peptidase_S1A"/>
</dbReference>
<evidence type="ECO:0000256" key="17">
    <source>
        <dbReference type="ARBA" id="ARBA00040219"/>
    </source>
</evidence>
<keyword evidence="8" id="KW-0256">Endoplasmic reticulum</keyword>
<evidence type="ECO:0000256" key="12">
    <source>
        <dbReference type="ARBA" id="ARBA00023180"/>
    </source>
</evidence>
<sequence>MSSPLFILICSSILLYSTDAARWSWGHFADFKMPSEENKDDCLNGQCLQAWKCPENATVLQVKTACSKRKDGPWVCCIEYTETTVVHSTEDRTFTTMSLIELLSKNSLGSNISTSKSSNLILDISEENKVNNDSGFRSPLEYRHKAGIDNWGRSLTDSPKPLHTEDTSPSPEEYRYNADIVNWGRSYVISPKNSQGENVNSKPSSTNVIKPTSRKRSDKSSTPNLLSRFTEEKWNHPDSLDHRNKPTPEAWHDPHAGRGWSKVTKEISDINRDSGSSRRNTPKTTPRSRWESTKESWGADGIGSKKTQAWEVRTTASSRVKPTKASWDWDLPSSSERTTKTRGVGTTARSPMKPTKESWDHTSSSPRSTKTTTASSWVKPTKDSWSWGHSPSSVSKIANINQGRSTIPTRKPTPTNGRSTGSTKVTPAYPGRQGVHSYSTTQASSLTRFSSRSTKRPVVNLEKPKSTSDTSRVNSTPRRSTTKRYSSTTPMPDINIHQCGLRQTARERSSRGKRSSDPEAVVYAGQLDHVVSIPILNDINNIRIMQALQRLRRTARLSRELWVVKKQNPSHGRGWLPCTELLSPVATGFPGWGLINEKFFSSPPAPSLPPGRGSEVKYVCVITLYFIHLITSSERLFREEQDSSFVVMLGTHTAKESVAEHVVMYVLRHPSYQQRYYYHDIALLRLERPVVFNNYVMPVCLPSPSLPLMDDEDLEGKKVTVMGWGDQSFGGKTSRVLKEASFPIVSRQSCNSSYFRVASNRFPRGIIASMLCAGAPNGGKDACQGDSGGPLTTVQSGRHTQVGIVSFGYKCGDKEYPGVYTKVAPYLTWIAQNARCDDPITVTRIIIPDEEVEGCSCLYW</sequence>
<evidence type="ECO:0000256" key="19">
    <source>
        <dbReference type="ARBA" id="ARBA00042403"/>
    </source>
</evidence>
<feature type="compositionally biased region" description="Basic and acidic residues" evidence="21">
    <location>
        <begin position="160"/>
        <end position="173"/>
    </location>
</feature>
<dbReference type="PRINTS" id="PR00722">
    <property type="entry name" value="CHYMOTRYPSIN"/>
</dbReference>
<name>A0A8X6X9A4_9ARAC</name>
<keyword evidence="4" id="KW-0964">Secreted</keyword>
<feature type="compositionally biased region" description="Polar residues" evidence="21">
    <location>
        <begin position="436"/>
        <end position="452"/>
    </location>
</feature>